<dbReference type="KEGG" id="sla:SERLADRAFT_434792"/>
<organism>
    <name type="scientific">Serpula lacrymans var. lacrymans (strain S7.9)</name>
    <name type="common">Dry rot fungus</name>
    <dbReference type="NCBI Taxonomy" id="578457"/>
    <lineage>
        <taxon>Eukaryota</taxon>
        <taxon>Fungi</taxon>
        <taxon>Dikarya</taxon>
        <taxon>Basidiomycota</taxon>
        <taxon>Agaricomycotina</taxon>
        <taxon>Agaricomycetes</taxon>
        <taxon>Agaricomycetidae</taxon>
        <taxon>Boletales</taxon>
        <taxon>Coniophorineae</taxon>
        <taxon>Serpulaceae</taxon>
        <taxon>Serpula</taxon>
    </lineage>
</organism>
<feature type="domain" description="PXA" evidence="2">
    <location>
        <begin position="60"/>
        <end position="239"/>
    </location>
</feature>
<dbReference type="EMBL" id="GL945430">
    <property type="protein sequence ID" value="EGO28902.1"/>
    <property type="molecule type" value="Genomic_DNA"/>
</dbReference>
<reference evidence="3" key="1">
    <citation type="submission" date="2011-04" db="EMBL/GenBank/DDBJ databases">
        <title>Evolution of plant cell wall degrading machinery underlies the functional diversity of forest fungi.</title>
        <authorList>
            <consortium name="US DOE Joint Genome Institute (JGI-PGF)"/>
            <person name="Eastwood D.C."/>
            <person name="Floudas D."/>
            <person name="Binder M."/>
            <person name="Majcherczyk A."/>
            <person name="Schneider P."/>
            <person name="Aerts A."/>
            <person name="Asiegbu F.O."/>
            <person name="Baker S.E."/>
            <person name="Barry K."/>
            <person name="Bendiksby M."/>
            <person name="Blumentritt M."/>
            <person name="Coutinho P.M."/>
            <person name="Cullen D."/>
            <person name="Cullen D."/>
            <person name="Gathman A."/>
            <person name="Goodell B."/>
            <person name="Henrissat B."/>
            <person name="Ihrmark K."/>
            <person name="Kauserud H."/>
            <person name="Kohler A."/>
            <person name="LaButti K."/>
            <person name="Lapidus A."/>
            <person name="Lavin J.L."/>
            <person name="Lee Y.-H."/>
            <person name="Lindquist E."/>
            <person name="Lilly W."/>
            <person name="Lucas S."/>
            <person name="Morin E."/>
            <person name="Murat C."/>
            <person name="Oguiza J.A."/>
            <person name="Park J."/>
            <person name="Pisabarro A.G."/>
            <person name="Riley R."/>
            <person name="Rosling A."/>
            <person name="Salamov A."/>
            <person name="Schmidt O."/>
            <person name="Schmutz J."/>
            <person name="Skrede I."/>
            <person name="Stenlid J."/>
            <person name="Wiebenga A."/>
            <person name="Xie X."/>
            <person name="Kues U."/>
            <person name="Hibbett D.S."/>
            <person name="Hoffmeister D."/>
            <person name="Hogberg N."/>
            <person name="Martin F."/>
            <person name="Grigoriev I.V."/>
            <person name="Watkinson S.C."/>
        </authorList>
    </citation>
    <scope>NUCLEOTIDE SEQUENCE</scope>
    <source>
        <strain evidence="3">S7.9</strain>
    </source>
</reference>
<dbReference type="PANTHER" id="PTHR22775">
    <property type="entry name" value="SORTING NEXIN"/>
    <property type="match status" value="1"/>
</dbReference>
<feature type="compositionally biased region" description="Low complexity" evidence="1">
    <location>
        <begin position="331"/>
        <end position="340"/>
    </location>
</feature>
<dbReference type="AlphaFoldDB" id="F8NL86"/>
<dbReference type="PROSITE" id="PS51207">
    <property type="entry name" value="PXA"/>
    <property type="match status" value="1"/>
</dbReference>
<dbReference type="HOGENOM" id="CLU_032678_0_0_1"/>
<sequence length="555" mass="61556">MATAIRPSFRQRHAAPAPSISSRVNTLKQQLPISLAKRLLFPHLPDGAEPPPLFASPSCSKELNDEVYDLIALALRAYVNTWWSKISRYDKEVLPQITHILTFVLRELETRILAADLSAVVFLYAPCLITQHYRDYRNAKSKLSTSYATGGAASLSTIFHHLQPHIAISEDGQINEEYYRQLFNHVLRFSLPSEDYAPDVERFIIREIILKVLLKDTIPKISQPWFIQKTILDFLDTPPDIKSIPNISQKTSSPSPSFSFHALLIIFLSAVQSISGLCLTLTHAYKQAFDTIKRVNETSYLPINGRAQPAPHSPPKKPTSSSEDIEPPTPSSLSSLSNPTHESHHESGHESDLSEESPPHLADQCLTVVFEVFSVRCRFASSALAHYISLLSFIFASFLNRLLSYLLYTQVLSSSSILSVLRLSKRTLFPYGYPGPPPVDPTPEEQIVIRQRLLERLGGRMPPLISRLVLGPSPLDTISDAIDPLGDATCNTHLAVLMLDAVLLEIFPEMGVDYITTDPHADASVASNWEKAGDSSDSKSGRSSSVSFTPPDSIP</sequence>
<dbReference type="PANTHER" id="PTHR22775:SF3">
    <property type="entry name" value="SORTING NEXIN-13"/>
    <property type="match status" value="1"/>
</dbReference>
<dbReference type="Pfam" id="PF02194">
    <property type="entry name" value="PXA"/>
    <property type="match status" value="1"/>
</dbReference>
<name>F8NL86_SERL9</name>
<dbReference type="Proteomes" id="UP000008064">
    <property type="component" value="Unassembled WGS sequence"/>
</dbReference>
<dbReference type="OrthoDB" id="5582218at2759"/>
<dbReference type="GO" id="GO:0035091">
    <property type="term" value="F:phosphatidylinositol binding"/>
    <property type="evidence" value="ECO:0007669"/>
    <property type="project" value="TreeGrafter"/>
</dbReference>
<accession>F8NL86</accession>
<protein>
    <recommendedName>
        <fullName evidence="2">PXA domain-containing protein</fullName>
    </recommendedName>
</protein>
<dbReference type="SMART" id="SM00313">
    <property type="entry name" value="PXA"/>
    <property type="match status" value="1"/>
</dbReference>
<dbReference type="GeneID" id="18814454"/>
<evidence type="ECO:0000313" key="3">
    <source>
        <dbReference type="EMBL" id="EGO28902.1"/>
    </source>
</evidence>
<feature type="region of interest" description="Disordered" evidence="1">
    <location>
        <begin position="526"/>
        <end position="555"/>
    </location>
</feature>
<feature type="compositionally biased region" description="Basic and acidic residues" evidence="1">
    <location>
        <begin position="341"/>
        <end position="352"/>
    </location>
</feature>
<evidence type="ECO:0000259" key="2">
    <source>
        <dbReference type="PROSITE" id="PS51207"/>
    </source>
</evidence>
<dbReference type="InterPro" id="IPR003114">
    <property type="entry name" value="Phox_assoc"/>
</dbReference>
<dbReference type="RefSeq" id="XP_007315101.1">
    <property type="nucleotide sequence ID" value="XM_007315039.1"/>
</dbReference>
<feature type="region of interest" description="Disordered" evidence="1">
    <location>
        <begin position="303"/>
        <end position="358"/>
    </location>
</feature>
<gene>
    <name evidence="3" type="ORF">SERLADRAFT_434792</name>
</gene>
<proteinExistence type="predicted"/>
<evidence type="ECO:0000256" key="1">
    <source>
        <dbReference type="SAM" id="MobiDB-lite"/>
    </source>
</evidence>
<feature type="compositionally biased region" description="Basic and acidic residues" evidence="1">
    <location>
        <begin position="531"/>
        <end position="540"/>
    </location>
</feature>